<organism evidence="3 4">
    <name type="scientific">Thamnophis sirtalis</name>
    <dbReference type="NCBI Taxonomy" id="35019"/>
    <lineage>
        <taxon>Eukaryota</taxon>
        <taxon>Metazoa</taxon>
        <taxon>Chordata</taxon>
        <taxon>Craniata</taxon>
        <taxon>Vertebrata</taxon>
        <taxon>Euteleostomi</taxon>
        <taxon>Lepidosauria</taxon>
        <taxon>Squamata</taxon>
        <taxon>Bifurcata</taxon>
        <taxon>Unidentata</taxon>
        <taxon>Episquamata</taxon>
        <taxon>Toxicofera</taxon>
        <taxon>Serpentes</taxon>
        <taxon>Colubroidea</taxon>
        <taxon>Colubridae</taxon>
        <taxon>Natricinae</taxon>
        <taxon>Thamnophis</taxon>
    </lineage>
</organism>
<name>A0A6I9YZS9_9SAUR</name>
<keyword evidence="3" id="KW-1185">Reference proteome</keyword>
<proteinExistence type="inferred from homology"/>
<dbReference type="FunFam" id="3.40.50.300:FF:005616">
    <property type="entry name" value="Dynein, axonemal, heavy chain 11"/>
    <property type="match status" value="1"/>
</dbReference>
<sequence length="189" mass="21930">MFQITLTRSYNASNLMEDLKHLYKTAGQQGKGISFIFSDNEIKDEAFLEYMNNVLSSGEVSNLFARDEIDEIIGDLVPLMKREHPRRPPTNENVYDYFMTRVRQNLHVVLCFSPVGEKFRNRALKFPALISGCTIDWFSRWPKDALIAGLRCLTIGKVYNIISNFNMMKISSLVHHLLRGQCLFFFYSE</sequence>
<dbReference type="AlphaFoldDB" id="A0A6I9YZS9"/>
<evidence type="ECO:0000313" key="3">
    <source>
        <dbReference type="Proteomes" id="UP000504617"/>
    </source>
</evidence>
<dbReference type="Proteomes" id="UP000504617">
    <property type="component" value="Unplaced"/>
</dbReference>
<dbReference type="KEGG" id="tsr:106555267"/>
<dbReference type="InterPro" id="IPR026983">
    <property type="entry name" value="DHC"/>
</dbReference>
<protein>
    <submittedName>
        <fullName evidence="4">Dynein heavy chain 5, axonemal-like</fullName>
    </submittedName>
</protein>
<dbReference type="GeneID" id="106555267"/>
<feature type="domain" description="Dynein heavy chain AAA module D4" evidence="2">
    <location>
        <begin position="1"/>
        <end position="154"/>
    </location>
</feature>
<dbReference type="RefSeq" id="XP_013929544.1">
    <property type="nucleotide sequence ID" value="XM_014074069.1"/>
</dbReference>
<evidence type="ECO:0000313" key="4">
    <source>
        <dbReference type="RefSeq" id="XP_013929544.1"/>
    </source>
</evidence>
<dbReference type="Gene3D" id="3.40.50.300">
    <property type="entry name" value="P-loop containing nucleotide triphosphate hydrolases"/>
    <property type="match status" value="1"/>
</dbReference>
<dbReference type="Pfam" id="PF12780">
    <property type="entry name" value="AAA_8"/>
    <property type="match status" value="1"/>
</dbReference>
<evidence type="ECO:0000259" key="2">
    <source>
        <dbReference type="Pfam" id="PF12780"/>
    </source>
</evidence>
<comment type="similarity">
    <text evidence="1">Belongs to the dynein heavy chain family.</text>
</comment>
<dbReference type="GO" id="GO:0045505">
    <property type="term" value="F:dynein intermediate chain binding"/>
    <property type="evidence" value="ECO:0007669"/>
    <property type="project" value="InterPro"/>
</dbReference>
<reference evidence="4" key="1">
    <citation type="submission" date="2025-08" db="UniProtKB">
        <authorList>
            <consortium name="RefSeq"/>
        </authorList>
    </citation>
    <scope>IDENTIFICATION</scope>
</reference>
<dbReference type="InterPro" id="IPR027417">
    <property type="entry name" value="P-loop_NTPase"/>
</dbReference>
<accession>A0A6I9YZS9</accession>
<dbReference type="GO" id="GO:0007018">
    <property type="term" value="P:microtubule-based movement"/>
    <property type="evidence" value="ECO:0007669"/>
    <property type="project" value="InterPro"/>
</dbReference>
<dbReference type="PANTHER" id="PTHR46961:SF18">
    <property type="entry name" value="DYNEIN AXONEMAL HEAVY CHAIN 5"/>
    <property type="match status" value="1"/>
</dbReference>
<dbReference type="OrthoDB" id="10251809at2759"/>
<dbReference type="GO" id="GO:0051959">
    <property type="term" value="F:dynein light intermediate chain binding"/>
    <property type="evidence" value="ECO:0007669"/>
    <property type="project" value="InterPro"/>
</dbReference>
<dbReference type="InterPro" id="IPR024317">
    <property type="entry name" value="Dynein_heavy_chain_D4_dom"/>
</dbReference>
<dbReference type="GO" id="GO:0030286">
    <property type="term" value="C:dynein complex"/>
    <property type="evidence" value="ECO:0007669"/>
    <property type="project" value="InterPro"/>
</dbReference>
<gene>
    <name evidence="4" type="primary">LOC106555267</name>
</gene>
<dbReference type="SUPFAM" id="SSF52540">
    <property type="entry name" value="P-loop containing nucleoside triphosphate hydrolases"/>
    <property type="match status" value="1"/>
</dbReference>
<dbReference type="PANTHER" id="PTHR46961">
    <property type="entry name" value="DYNEIN HEAVY CHAIN 1, AXONEMAL-LIKE PROTEIN"/>
    <property type="match status" value="1"/>
</dbReference>
<evidence type="ECO:0000256" key="1">
    <source>
        <dbReference type="ARBA" id="ARBA00008887"/>
    </source>
</evidence>